<protein>
    <submittedName>
        <fullName evidence="1">Uncharacterized protein</fullName>
    </submittedName>
</protein>
<dbReference type="EMBL" id="MU620912">
    <property type="protein sequence ID" value="KAI8580405.1"/>
    <property type="molecule type" value="Genomic_DNA"/>
</dbReference>
<evidence type="ECO:0000313" key="2">
    <source>
        <dbReference type="Proteomes" id="UP001206595"/>
    </source>
</evidence>
<dbReference type="RefSeq" id="XP_051445409.1">
    <property type="nucleotide sequence ID" value="XM_051588328.1"/>
</dbReference>
<accession>A0AAD5EDS6</accession>
<evidence type="ECO:0000313" key="1">
    <source>
        <dbReference type="EMBL" id="KAI8580405.1"/>
    </source>
</evidence>
<dbReference type="Proteomes" id="UP001206595">
    <property type="component" value="Unassembled WGS sequence"/>
</dbReference>
<gene>
    <name evidence="1" type="ORF">K450DRAFT_236887</name>
</gene>
<reference evidence="1" key="2">
    <citation type="journal article" date="2022" name="Proc. Natl. Acad. Sci. U.S.A.">
        <title>Diploid-dominant life cycles characterize the early evolution of Fungi.</title>
        <authorList>
            <person name="Amses K.R."/>
            <person name="Simmons D.R."/>
            <person name="Longcore J.E."/>
            <person name="Mondo S.J."/>
            <person name="Seto K."/>
            <person name="Jeronimo G.H."/>
            <person name="Bonds A.E."/>
            <person name="Quandt C.A."/>
            <person name="Davis W.J."/>
            <person name="Chang Y."/>
            <person name="Federici B.A."/>
            <person name="Kuo A."/>
            <person name="LaButti K."/>
            <person name="Pangilinan J."/>
            <person name="Andreopoulos W."/>
            <person name="Tritt A."/>
            <person name="Riley R."/>
            <person name="Hundley H."/>
            <person name="Johnson J."/>
            <person name="Lipzen A."/>
            <person name="Barry K."/>
            <person name="Lang B.F."/>
            <person name="Cuomo C.A."/>
            <person name="Buchler N.E."/>
            <person name="Grigoriev I.V."/>
            <person name="Spatafora J.W."/>
            <person name="Stajich J.E."/>
            <person name="James T.Y."/>
        </authorList>
    </citation>
    <scope>NUCLEOTIDE SEQUENCE</scope>
    <source>
        <strain evidence="1">AG</strain>
    </source>
</reference>
<comment type="caution">
    <text evidence="1">The sequence shown here is derived from an EMBL/GenBank/DDBJ whole genome shotgun (WGS) entry which is preliminary data.</text>
</comment>
<organism evidence="1 2">
    <name type="scientific">Umbelopsis ramanniana AG</name>
    <dbReference type="NCBI Taxonomy" id="1314678"/>
    <lineage>
        <taxon>Eukaryota</taxon>
        <taxon>Fungi</taxon>
        <taxon>Fungi incertae sedis</taxon>
        <taxon>Mucoromycota</taxon>
        <taxon>Mucoromycotina</taxon>
        <taxon>Umbelopsidomycetes</taxon>
        <taxon>Umbelopsidales</taxon>
        <taxon>Umbelopsidaceae</taxon>
        <taxon>Umbelopsis</taxon>
    </lineage>
</organism>
<sequence length="102" mass="11637">MSMKRVLCSAFGALCTIQGGRETKIENRNQSTKKKMLGSLKGLTMRIQIIDEIVQECNTEMLMWVYKSVHFAFADVLFFWDWEEILLCCLALAGLKPAITQT</sequence>
<reference evidence="1" key="1">
    <citation type="submission" date="2021-06" db="EMBL/GenBank/DDBJ databases">
        <authorList>
            <consortium name="DOE Joint Genome Institute"/>
            <person name="Mondo S.J."/>
            <person name="Amses K.R."/>
            <person name="Simmons D.R."/>
            <person name="Longcore J.E."/>
            <person name="Seto K."/>
            <person name="Alves G.H."/>
            <person name="Bonds A.E."/>
            <person name="Quandt C.A."/>
            <person name="Davis W.J."/>
            <person name="Chang Y."/>
            <person name="Letcher P.M."/>
            <person name="Powell M.J."/>
            <person name="Kuo A."/>
            <person name="Labutti K."/>
            <person name="Pangilinan J."/>
            <person name="Andreopoulos W."/>
            <person name="Tritt A."/>
            <person name="Riley R."/>
            <person name="Hundley H."/>
            <person name="Johnson J."/>
            <person name="Lipzen A."/>
            <person name="Barry K."/>
            <person name="Berbee M.L."/>
            <person name="Buchler N.E."/>
            <person name="Grigoriev I.V."/>
            <person name="Spatafora J.W."/>
            <person name="Stajich J.E."/>
            <person name="James T.Y."/>
        </authorList>
    </citation>
    <scope>NUCLEOTIDE SEQUENCE</scope>
    <source>
        <strain evidence="1">AG</strain>
    </source>
</reference>
<keyword evidence="2" id="KW-1185">Reference proteome</keyword>
<dbReference type="AlphaFoldDB" id="A0AAD5EDS6"/>
<dbReference type="GeneID" id="75913673"/>
<proteinExistence type="predicted"/>
<name>A0AAD5EDS6_UMBRA</name>